<dbReference type="NCBIfam" id="NF033788">
    <property type="entry name" value="HTH_metalloreg"/>
    <property type="match status" value="1"/>
</dbReference>
<dbReference type="InterPro" id="IPR036390">
    <property type="entry name" value="WH_DNA-bd_sf"/>
</dbReference>
<dbReference type="STRING" id="701521.PECL_303"/>
<reference evidence="5 6" key="1">
    <citation type="journal article" date="2012" name="J. Bacteriol.">
        <title>Complete Genome Sequence of the Beer Spoilage Organism Pediococcus claussenii ATCC BAA-344T.</title>
        <authorList>
            <person name="Pittet V."/>
            <person name="Abegunde T."/>
            <person name="Marfleet T."/>
            <person name="Haakensen M."/>
            <person name="Morrow K."/>
            <person name="Jayaprakash T."/>
            <person name="Schroeder K."/>
            <person name="Trost B."/>
            <person name="Byrns S."/>
            <person name="Bergsveinson J."/>
            <person name="Kusalik A."/>
            <person name="Ziola B."/>
        </authorList>
    </citation>
    <scope>NUCLEOTIDE SEQUENCE [LARGE SCALE GENOMIC DNA]</scope>
    <source>
        <strain evidence="5 6">ATCC BAA-344</strain>
    </source>
</reference>
<evidence type="ECO:0000259" key="4">
    <source>
        <dbReference type="PROSITE" id="PS50987"/>
    </source>
</evidence>
<dbReference type="GO" id="GO:0003700">
    <property type="term" value="F:DNA-binding transcription factor activity"/>
    <property type="evidence" value="ECO:0007669"/>
    <property type="project" value="InterPro"/>
</dbReference>
<gene>
    <name evidence="5" type="ordered locus">PECL_303</name>
</gene>
<protein>
    <submittedName>
        <fullName evidence="5">Transcriptional regulator, ArsR family</fullName>
    </submittedName>
</protein>
<organism evidence="5 6">
    <name type="scientific">Pediococcus claussenii (strain ATCC BAA-344 / DSM 14800 / JCM 18046 / KCTC 3811 / LMG 21948 / P06)</name>
    <dbReference type="NCBI Taxonomy" id="701521"/>
    <lineage>
        <taxon>Bacteria</taxon>
        <taxon>Bacillati</taxon>
        <taxon>Bacillota</taxon>
        <taxon>Bacilli</taxon>
        <taxon>Lactobacillales</taxon>
        <taxon>Lactobacillaceae</taxon>
        <taxon>Pediococcus</taxon>
    </lineage>
</organism>
<evidence type="ECO:0000256" key="2">
    <source>
        <dbReference type="ARBA" id="ARBA00023125"/>
    </source>
</evidence>
<proteinExistence type="predicted"/>
<dbReference type="PANTHER" id="PTHR43132">
    <property type="entry name" value="ARSENICAL RESISTANCE OPERON REPRESSOR ARSR-RELATED"/>
    <property type="match status" value="1"/>
</dbReference>
<dbReference type="Proteomes" id="UP000005444">
    <property type="component" value="Chromosome"/>
</dbReference>
<sequence>MQKKISEQEMEETVRIYKLLGNPLRIKILYFLENNQADVSTIVSELGVDQSAVSHQLALLKKHQLVDSIKKGKHVYYELDDPHILRIVDDTLAHVAHVILGRPHPY</sequence>
<dbReference type="SMART" id="SM00418">
    <property type="entry name" value="HTH_ARSR"/>
    <property type="match status" value="1"/>
</dbReference>
<dbReference type="SUPFAM" id="SSF46785">
    <property type="entry name" value="Winged helix' DNA-binding domain"/>
    <property type="match status" value="1"/>
</dbReference>
<dbReference type="PROSITE" id="PS50987">
    <property type="entry name" value="HTH_ARSR_2"/>
    <property type="match status" value="1"/>
</dbReference>
<dbReference type="AlphaFoldDB" id="G8PAQ6"/>
<feature type="domain" description="HTH arsR-type" evidence="4">
    <location>
        <begin position="5"/>
        <end position="99"/>
    </location>
</feature>
<dbReference type="eggNOG" id="COG0640">
    <property type="taxonomic scope" value="Bacteria"/>
</dbReference>
<evidence type="ECO:0000256" key="3">
    <source>
        <dbReference type="ARBA" id="ARBA00023163"/>
    </source>
</evidence>
<dbReference type="InterPro" id="IPR036388">
    <property type="entry name" value="WH-like_DNA-bd_sf"/>
</dbReference>
<keyword evidence="6" id="KW-1185">Reference proteome</keyword>
<dbReference type="PATRIC" id="fig|701521.8.peg.283"/>
<dbReference type="PANTHER" id="PTHR43132:SF6">
    <property type="entry name" value="HTH-TYPE TRANSCRIPTIONAL REPRESSOR CZRA"/>
    <property type="match status" value="1"/>
</dbReference>
<dbReference type="GO" id="GO:0003677">
    <property type="term" value="F:DNA binding"/>
    <property type="evidence" value="ECO:0007669"/>
    <property type="project" value="UniProtKB-KW"/>
</dbReference>
<evidence type="ECO:0000313" key="6">
    <source>
        <dbReference type="Proteomes" id="UP000005444"/>
    </source>
</evidence>
<dbReference type="PRINTS" id="PR00778">
    <property type="entry name" value="HTHARSR"/>
</dbReference>
<dbReference type="Gene3D" id="1.10.10.10">
    <property type="entry name" value="Winged helix-like DNA-binding domain superfamily/Winged helix DNA-binding domain"/>
    <property type="match status" value="1"/>
</dbReference>
<dbReference type="CDD" id="cd00090">
    <property type="entry name" value="HTH_ARSR"/>
    <property type="match status" value="1"/>
</dbReference>
<dbReference type="EMBL" id="CP003137">
    <property type="protein sequence ID" value="AEV94615.1"/>
    <property type="molecule type" value="Genomic_DNA"/>
</dbReference>
<dbReference type="InterPro" id="IPR011991">
    <property type="entry name" value="ArsR-like_HTH"/>
</dbReference>
<dbReference type="HOGENOM" id="CLU_097806_7_4_9"/>
<keyword evidence="3" id="KW-0804">Transcription</keyword>
<dbReference type="Pfam" id="PF01022">
    <property type="entry name" value="HTH_5"/>
    <property type="match status" value="1"/>
</dbReference>
<keyword evidence="1" id="KW-0805">Transcription regulation</keyword>
<evidence type="ECO:0000313" key="5">
    <source>
        <dbReference type="EMBL" id="AEV94615.1"/>
    </source>
</evidence>
<dbReference type="KEGG" id="pce:PECL_303"/>
<keyword evidence="2" id="KW-0238">DNA-binding</keyword>
<dbReference type="RefSeq" id="WP_014214813.1">
    <property type="nucleotide sequence ID" value="NC_016605.1"/>
</dbReference>
<name>G8PAQ6_PEDCP</name>
<evidence type="ECO:0000256" key="1">
    <source>
        <dbReference type="ARBA" id="ARBA00023015"/>
    </source>
</evidence>
<accession>G8PAQ6</accession>
<dbReference type="InterPro" id="IPR051011">
    <property type="entry name" value="Metal_resp_trans_reg"/>
</dbReference>
<dbReference type="InterPro" id="IPR001845">
    <property type="entry name" value="HTH_ArsR_DNA-bd_dom"/>
</dbReference>